<feature type="compositionally biased region" description="Polar residues" evidence="1">
    <location>
        <begin position="40"/>
        <end position="50"/>
    </location>
</feature>
<protein>
    <recommendedName>
        <fullName evidence="2">TraK C-terminal domain-containing protein</fullName>
    </recommendedName>
</protein>
<dbReference type="EMBL" id="NXLX01000021">
    <property type="protein sequence ID" value="RDU72365.1"/>
    <property type="molecule type" value="Genomic_DNA"/>
</dbReference>
<reference evidence="3 4" key="1">
    <citation type="submission" date="2018-04" db="EMBL/GenBank/DDBJ databases">
        <title>Novel Campyloabacter and Helicobacter Species and Strains.</title>
        <authorList>
            <person name="Mannion A.J."/>
            <person name="Shen Z."/>
            <person name="Fox J.G."/>
        </authorList>
    </citation>
    <scope>NUCLEOTIDE SEQUENCE [LARGE SCALE GENOMIC DNA]</scope>
    <source>
        <strain evidence="3 4">MIT 04-9362</strain>
    </source>
</reference>
<dbReference type="OrthoDB" id="5325339at2"/>
<comment type="caution">
    <text evidence="3">The sequence shown here is derived from an EMBL/GenBank/DDBJ whole genome shotgun (WGS) entry which is preliminary data.</text>
</comment>
<feature type="compositionally biased region" description="Basic and acidic residues" evidence="1">
    <location>
        <begin position="53"/>
        <end position="62"/>
    </location>
</feature>
<gene>
    <name evidence="3" type="ORF">CQA57_07110</name>
</gene>
<evidence type="ECO:0000313" key="4">
    <source>
        <dbReference type="Proteomes" id="UP000256695"/>
    </source>
</evidence>
<dbReference type="InterPro" id="IPR055397">
    <property type="entry name" value="TraK_C"/>
</dbReference>
<feature type="domain" description="TraK C-terminal" evidence="2">
    <location>
        <begin position="217"/>
        <end position="320"/>
    </location>
</feature>
<dbReference type="AlphaFoldDB" id="A0A3D8J5E3"/>
<dbReference type="Proteomes" id="UP000256695">
    <property type="component" value="Unassembled WGS sequence"/>
</dbReference>
<organism evidence="3 4">
    <name type="scientific">Helicobacter anseris</name>
    <dbReference type="NCBI Taxonomy" id="375926"/>
    <lineage>
        <taxon>Bacteria</taxon>
        <taxon>Pseudomonadati</taxon>
        <taxon>Campylobacterota</taxon>
        <taxon>Epsilonproteobacteria</taxon>
        <taxon>Campylobacterales</taxon>
        <taxon>Helicobacteraceae</taxon>
        <taxon>Helicobacter</taxon>
    </lineage>
</organism>
<evidence type="ECO:0000313" key="3">
    <source>
        <dbReference type="EMBL" id="RDU72365.1"/>
    </source>
</evidence>
<evidence type="ECO:0000259" key="2">
    <source>
        <dbReference type="Pfam" id="PF23536"/>
    </source>
</evidence>
<dbReference type="RefSeq" id="WP_115579548.1">
    <property type="nucleotide sequence ID" value="NZ_NXLX01000021.1"/>
</dbReference>
<keyword evidence="4" id="KW-1185">Reference proteome</keyword>
<name>A0A3D8J5E3_9HELI</name>
<proteinExistence type="predicted"/>
<dbReference type="Pfam" id="PF23536">
    <property type="entry name" value="TraK_C"/>
    <property type="match status" value="1"/>
</dbReference>
<evidence type="ECO:0000256" key="1">
    <source>
        <dbReference type="SAM" id="MobiDB-lite"/>
    </source>
</evidence>
<accession>A0A3D8J5E3</accession>
<feature type="region of interest" description="Disordered" evidence="1">
    <location>
        <begin position="40"/>
        <end position="62"/>
    </location>
</feature>
<sequence length="322" mass="37573">MNKKIFYLVFCSFCFGFNLNDTLNDLNNKAKEIQNNIKIGDNQTSLSMPTNKQDNKQDQGKDDLFLNNKQTKIEEYAPNKKIQKQYKVPQDAVIFEMKSYLEIPIVVDRYAIIDFPFAINVNRRTSFETRDPGKNNGRINKQELQNIFSFQKQENKLILKSQITGSIDFLILGGDYPIVLKVFVNKNKGESYYAIRNKQKNLEKDISSVKKFEARTHEDVIASLIYGIKNGIAKDGYTHRKNIDNIFKLKKEKITLILREKLIGNQYVVEKWSVINDNKKPIQLYEEMFFENNEKTPIYAISLDNDVIEKNRSTELLIVRGR</sequence>